<dbReference type="Pfam" id="PF06725">
    <property type="entry name" value="3D"/>
    <property type="match status" value="1"/>
</dbReference>
<dbReference type="PANTHER" id="PTHR39160">
    <property type="entry name" value="CELL WALL-BINDING PROTEIN YOCH"/>
    <property type="match status" value="1"/>
</dbReference>
<dbReference type="OrthoDB" id="568060at2759"/>
<evidence type="ECO:0000256" key="1">
    <source>
        <dbReference type="ARBA" id="ARBA00022729"/>
    </source>
</evidence>
<dbReference type="GO" id="GO:0004553">
    <property type="term" value="F:hydrolase activity, hydrolyzing O-glycosyl compounds"/>
    <property type="evidence" value="ECO:0007669"/>
    <property type="project" value="InterPro"/>
</dbReference>
<protein>
    <recommendedName>
        <fullName evidence="2">3D domain-containing protein</fullName>
    </recommendedName>
</protein>
<dbReference type="InterPro" id="IPR051933">
    <property type="entry name" value="Resuscitation_pf_RpfB"/>
</dbReference>
<comment type="caution">
    <text evidence="3">The sequence shown here is derived from an EMBL/GenBank/DDBJ whole genome shotgun (WGS) entry which is preliminary data.</text>
</comment>
<organism evidence="3 4">
    <name type="scientific">Pycnococcus provasolii</name>
    <dbReference type="NCBI Taxonomy" id="41880"/>
    <lineage>
        <taxon>Eukaryota</taxon>
        <taxon>Viridiplantae</taxon>
        <taxon>Chlorophyta</taxon>
        <taxon>Pseudoscourfieldiophyceae</taxon>
        <taxon>Pseudoscourfieldiales</taxon>
        <taxon>Pycnococcaceae</taxon>
        <taxon>Pycnococcus</taxon>
    </lineage>
</organism>
<dbReference type="GO" id="GO:0019867">
    <property type="term" value="C:outer membrane"/>
    <property type="evidence" value="ECO:0007669"/>
    <property type="project" value="InterPro"/>
</dbReference>
<sequence>MPSSPSGVGAVGIQCVQCHATLASSDALGAPHPLTQGPKGYPVGGRSIIRLEATAYCGCGYCCGWEYGAALGPLPLYAPLTWGRPRASGHRTLPILPKFRKKRAHHPIDRFRGLAVGAVVGAAVGTSLWVGKWGVKPLLTRGELGLRKALSQRHANSAAASALPQSQRLLTMALARNVEVGALTGAVLGASVMPVGRYWAETKLAGLPYEGTTASGTVPKRARPPLLSRECLFHQPLTIPSRLLTLQFKATEGTIAADTSQYPLGTRMRVPGWGWGRVEDRGGAIQGAYRVDLYYDTHWEALRWGRRRIAATVRRK</sequence>
<proteinExistence type="predicted"/>
<dbReference type="InterPro" id="IPR036908">
    <property type="entry name" value="RlpA-like_sf"/>
</dbReference>
<dbReference type="InterPro" id="IPR059180">
    <property type="entry name" value="3D_YorM"/>
</dbReference>
<name>A0A830HD13_9CHLO</name>
<gene>
    <name evidence="3" type="ORF">PPROV_000314700</name>
</gene>
<dbReference type="Gene3D" id="2.40.40.10">
    <property type="entry name" value="RlpA-like domain"/>
    <property type="match status" value="1"/>
</dbReference>
<keyword evidence="4" id="KW-1185">Reference proteome</keyword>
<dbReference type="SUPFAM" id="SSF50685">
    <property type="entry name" value="Barwin-like endoglucanases"/>
    <property type="match status" value="1"/>
</dbReference>
<feature type="domain" description="3D" evidence="2">
    <location>
        <begin position="254"/>
        <end position="308"/>
    </location>
</feature>
<dbReference type="InterPro" id="IPR010611">
    <property type="entry name" value="3D_dom"/>
</dbReference>
<dbReference type="AlphaFoldDB" id="A0A830HD13"/>
<dbReference type="GO" id="GO:0009254">
    <property type="term" value="P:peptidoglycan turnover"/>
    <property type="evidence" value="ECO:0007669"/>
    <property type="project" value="InterPro"/>
</dbReference>
<accession>A0A830HD13</accession>
<reference evidence="3" key="1">
    <citation type="submission" date="2020-10" db="EMBL/GenBank/DDBJ databases">
        <title>Unveiling of a novel bifunctional photoreceptor, Dualchrome1, isolated from a cosmopolitan green alga.</title>
        <authorList>
            <person name="Suzuki S."/>
            <person name="Kawachi M."/>
        </authorList>
    </citation>
    <scope>NUCLEOTIDE SEQUENCE</scope>
    <source>
        <strain evidence="3">NIES 2893</strain>
    </source>
</reference>
<dbReference type="Proteomes" id="UP000660262">
    <property type="component" value="Unassembled WGS sequence"/>
</dbReference>
<dbReference type="EMBL" id="BNJQ01000007">
    <property type="protein sequence ID" value="GHP04393.1"/>
    <property type="molecule type" value="Genomic_DNA"/>
</dbReference>
<evidence type="ECO:0000313" key="3">
    <source>
        <dbReference type="EMBL" id="GHP04393.1"/>
    </source>
</evidence>
<dbReference type="PANTHER" id="PTHR39160:SF4">
    <property type="entry name" value="RESUSCITATION-PROMOTING FACTOR RPFB"/>
    <property type="match status" value="1"/>
</dbReference>
<evidence type="ECO:0000313" key="4">
    <source>
        <dbReference type="Proteomes" id="UP000660262"/>
    </source>
</evidence>
<keyword evidence="1" id="KW-0732">Signal</keyword>
<evidence type="ECO:0000259" key="2">
    <source>
        <dbReference type="Pfam" id="PF06725"/>
    </source>
</evidence>
<dbReference type="CDD" id="cd14667">
    <property type="entry name" value="3D_containing_proteins"/>
    <property type="match status" value="1"/>
</dbReference>